<dbReference type="SUPFAM" id="SSF55961">
    <property type="entry name" value="Bet v1-like"/>
    <property type="match status" value="1"/>
</dbReference>
<accession>A0ABW4LEK1</accession>
<reference evidence="2" key="1">
    <citation type="journal article" date="2019" name="Int. J. Syst. Evol. Microbiol.">
        <title>The Global Catalogue of Microorganisms (GCM) 10K type strain sequencing project: providing services to taxonomists for standard genome sequencing and annotation.</title>
        <authorList>
            <consortium name="The Broad Institute Genomics Platform"/>
            <consortium name="The Broad Institute Genome Sequencing Center for Infectious Disease"/>
            <person name="Wu L."/>
            <person name="Ma J."/>
        </authorList>
    </citation>
    <scope>NUCLEOTIDE SEQUENCE [LARGE SCALE GENOMIC DNA]</scope>
    <source>
        <strain evidence="2">CGMCC 1.12471</strain>
    </source>
</reference>
<dbReference type="Proteomes" id="UP001597347">
    <property type="component" value="Unassembled WGS sequence"/>
</dbReference>
<keyword evidence="2" id="KW-1185">Reference proteome</keyword>
<dbReference type="EMBL" id="JBHUEA010000003">
    <property type="protein sequence ID" value="MFD1720419.1"/>
    <property type="molecule type" value="Genomic_DNA"/>
</dbReference>
<proteinExistence type="predicted"/>
<dbReference type="InterPro" id="IPR019587">
    <property type="entry name" value="Polyketide_cyclase/dehydratase"/>
</dbReference>
<dbReference type="Pfam" id="PF10604">
    <property type="entry name" value="Polyketide_cyc2"/>
    <property type="match status" value="1"/>
</dbReference>
<comment type="caution">
    <text evidence="1">The sequence shown here is derived from an EMBL/GenBank/DDBJ whole genome shotgun (WGS) entry which is preliminary data.</text>
</comment>
<gene>
    <name evidence="1" type="ORF">ACFSBI_02560</name>
</gene>
<evidence type="ECO:0000313" key="2">
    <source>
        <dbReference type="Proteomes" id="UP001597347"/>
    </source>
</evidence>
<dbReference type="RefSeq" id="WP_377931727.1">
    <property type="nucleotide sequence ID" value="NZ_JBHUEA010000003.1"/>
</dbReference>
<dbReference type="Gene3D" id="3.30.530.20">
    <property type="match status" value="1"/>
</dbReference>
<name>A0ABW4LEK1_9MICO</name>
<sequence length="145" mass="15788">MPHEREVPSRHVGQVVHADPSAVYDFASDVANLPVWASGLATSGVRVEGDHLVVDSPMGSVRVRFVARNALGVLDHDVTLPSGTVVHNPFRVLPHPDGSELLFTVRQIELTDEEFARDVETVRQDLERLARHIESLGSAADPLTG</sequence>
<organism evidence="1 2">
    <name type="scientific">Amnibacterium endophyticum</name>
    <dbReference type="NCBI Taxonomy" id="2109337"/>
    <lineage>
        <taxon>Bacteria</taxon>
        <taxon>Bacillati</taxon>
        <taxon>Actinomycetota</taxon>
        <taxon>Actinomycetes</taxon>
        <taxon>Micrococcales</taxon>
        <taxon>Microbacteriaceae</taxon>
        <taxon>Amnibacterium</taxon>
    </lineage>
</organism>
<dbReference type="InterPro" id="IPR023393">
    <property type="entry name" value="START-like_dom_sf"/>
</dbReference>
<evidence type="ECO:0000313" key="1">
    <source>
        <dbReference type="EMBL" id="MFD1720419.1"/>
    </source>
</evidence>
<protein>
    <submittedName>
        <fullName evidence="1">SRPBCC family protein</fullName>
    </submittedName>
</protein>